<protein>
    <submittedName>
        <fullName evidence="2">Uncharacterized protein</fullName>
    </submittedName>
</protein>
<dbReference type="Pfam" id="PF10961">
    <property type="entry name" value="SelK_SelG"/>
    <property type="match status" value="1"/>
</dbReference>
<proteinExistence type="predicted"/>
<sequence>MSTPAGPAKPRPYLSNGQVLQAPPFTARVRHFANDTYNFLGLYVTTLFSLDPYAAAEQSPFSIRNRSNPAPRAGPRAGGGGGGGGGGGHGGGGGGGGGKKLGTVDDIRGPECKSCG</sequence>
<gene>
    <name evidence="2" type="ORF">JMJ35_007492</name>
</gene>
<dbReference type="AlphaFoldDB" id="A0AA39QYL3"/>
<feature type="compositionally biased region" description="Gly residues" evidence="1">
    <location>
        <begin position="76"/>
        <end position="100"/>
    </location>
</feature>
<dbReference type="Proteomes" id="UP001166286">
    <property type="component" value="Unassembled WGS sequence"/>
</dbReference>
<dbReference type="InterPro" id="IPR024491">
    <property type="entry name" value="Se_SelK/SelG"/>
</dbReference>
<evidence type="ECO:0000256" key="1">
    <source>
        <dbReference type="SAM" id="MobiDB-lite"/>
    </source>
</evidence>
<evidence type="ECO:0000313" key="3">
    <source>
        <dbReference type="Proteomes" id="UP001166286"/>
    </source>
</evidence>
<comment type="caution">
    <text evidence="2">The sequence shown here is derived from an EMBL/GenBank/DDBJ whole genome shotgun (WGS) entry which is preliminary data.</text>
</comment>
<reference evidence="2" key="1">
    <citation type="submission" date="2023-03" db="EMBL/GenBank/DDBJ databases">
        <title>Complete genome of Cladonia borealis.</title>
        <authorList>
            <person name="Park H."/>
        </authorList>
    </citation>
    <scope>NUCLEOTIDE SEQUENCE</scope>
    <source>
        <strain evidence="2">ANT050790</strain>
    </source>
</reference>
<feature type="compositionally biased region" description="Basic and acidic residues" evidence="1">
    <location>
        <begin position="102"/>
        <end position="116"/>
    </location>
</feature>
<keyword evidence="3" id="KW-1185">Reference proteome</keyword>
<feature type="region of interest" description="Disordered" evidence="1">
    <location>
        <begin position="60"/>
        <end position="116"/>
    </location>
</feature>
<evidence type="ECO:0000313" key="2">
    <source>
        <dbReference type="EMBL" id="KAK0510098.1"/>
    </source>
</evidence>
<organism evidence="2 3">
    <name type="scientific">Cladonia borealis</name>
    <dbReference type="NCBI Taxonomy" id="184061"/>
    <lineage>
        <taxon>Eukaryota</taxon>
        <taxon>Fungi</taxon>
        <taxon>Dikarya</taxon>
        <taxon>Ascomycota</taxon>
        <taxon>Pezizomycotina</taxon>
        <taxon>Lecanoromycetes</taxon>
        <taxon>OSLEUM clade</taxon>
        <taxon>Lecanoromycetidae</taxon>
        <taxon>Lecanorales</taxon>
        <taxon>Lecanorineae</taxon>
        <taxon>Cladoniaceae</taxon>
        <taxon>Cladonia</taxon>
    </lineage>
</organism>
<accession>A0AA39QYL3</accession>
<name>A0AA39QYL3_9LECA</name>
<dbReference type="EMBL" id="JAFEKC020000017">
    <property type="protein sequence ID" value="KAK0510098.1"/>
    <property type="molecule type" value="Genomic_DNA"/>
</dbReference>